<dbReference type="AlphaFoldDB" id="A0A5M6IPC4"/>
<reference evidence="4 5" key="1">
    <citation type="submission" date="2019-09" db="EMBL/GenBank/DDBJ databases">
        <title>Genome sequence of Rhodovastum atsumiense, a diverse member of the Acetobacteraceae family of non-sulfur purple photosynthetic bacteria.</title>
        <authorList>
            <person name="Meyer T."/>
            <person name="Kyndt J."/>
        </authorList>
    </citation>
    <scope>NUCLEOTIDE SEQUENCE [LARGE SCALE GENOMIC DNA]</scope>
    <source>
        <strain evidence="4 5">DSM 21279</strain>
    </source>
</reference>
<dbReference type="InterPro" id="IPR000182">
    <property type="entry name" value="GNAT_dom"/>
</dbReference>
<feature type="domain" description="N-acetyltransferase" evidence="3">
    <location>
        <begin position="130"/>
        <end position="282"/>
    </location>
</feature>
<accession>A0A5M6IPC4</accession>
<protein>
    <submittedName>
        <fullName evidence="4">GNAT family N-acetyltransferase</fullName>
    </submittedName>
</protein>
<dbReference type="PANTHER" id="PTHR43877:SF1">
    <property type="entry name" value="ACETYLTRANSFERASE"/>
    <property type="match status" value="1"/>
</dbReference>
<comment type="caution">
    <text evidence="4">The sequence shown here is derived from an EMBL/GenBank/DDBJ whole genome shotgun (WGS) entry which is preliminary data.</text>
</comment>
<evidence type="ECO:0000313" key="4">
    <source>
        <dbReference type="EMBL" id="KAA5610122.1"/>
    </source>
</evidence>
<dbReference type="PANTHER" id="PTHR43877">
    <property type="entry name" value="AMINOALKYLPHOSPHONATE N-ACETYLTRANSFERASE-RELATED-RELATED"/>
    <property type="match status" value="1"/>
</dbReference>
<evidence type="ECO:0000313" key="5">
    <source>
        <dbReference type="Proteomes" id="UP000325255"/>
    </source>
</evidence>
<feature type="domain" description="N-acetyltransferase" evidence="3">
    <location>
        <begin position="1"/>
        <end position="128"/>
    </location>
</feature>
<keyword evidence="5" id="KW-1185">Reference proteome</keyword>
<evidence type="ECO:0000256" key="2">
    <source>
        <dbReference type="ARBA" id="ARBA00023315"/>
    </source>
</evidence>
<dbReference type="EMBL" id="VWPK01000038">
    <property type="protein sequence ID" value="KAA5610122.1"/>
    <property type="molecule type" value="Genomic_DNA"/>
</dbReference>
<sequence length="290" mass="31236">MDLDGEVPELRALATYFAERDGALWVAEAGGAVVGMVGTHPLGEGAWEICKLYVARPQRGRGVAQALITTAEAHARAHGATAMKLWSDTRFERAHRFYEKHAYVRQGPIRVLDDLSHSLEFAYAKPLTGVVVRELDAVGVASAAARLAEVMKDCVDSGDARAVWRQAATEVATGRRCVLAAWAEGELVGTVQLDLGLPPDQSHRANLQKLLVQAGARRRGIGRLLMQQAEAAARQAGRSLLVLDTRAGDAAEHLVRGLGWTEAGCIPGDTRDADGTLRDTLIFYRAVQPA</sequence>
<name>A0A5M6IPC4_9PROT</name>
<dbReference type="Proteomes" id="UP000325255">
    <property type="component" value="Unassembled WGS sequence"/>
</dbReference>
<dbReference type="CDD" id="cd04301">
    <property type="entry name" value="NAT_SF"/>
    <property type="match status" value="2"/>
</dbReference>
<dbReference type="PROSITE" id="PS51186">
    <property type="entry name" value="GNAT"/>
    <property type="match status" value="2"/>
</dbReference>
<dbReference type="SUPFAM" id="SSF55729">
    <property type="entry name" value="Acyl-CoA N-acyltransferases (Nat)"/>
    <property type="match status" value="2"/>
</dbReference>
<gene>
    <name evidence="4" type="ORF">F1189_20900</name>
</gene>
<proteinExistence type="predicted"/>
<evidence type="ECO:0000259" key="3">
    <source>
        <dbReference type="PROSITE" id="PS51186"/>
    </source>
</evidence>
<dbReference type="OrthoDB" id="3389160at2"/>
<dbReference type="Gene3D" id="3.40.630.30">
    <property type="match status" value="2"/>
</dbReference>
<organism evidence="4 5">
    <name type="scientific">Rhodovastum atsumiense</name>
    <dbReference type="NCBI Taxonomy" id="504468"/>
    <lineage>
        <taxon>Bacteria</taxon>
        <taxon>Pseudomonadati</taxon>
        <taxon>Pseudomonadota</taxon>
        <taxon>Alphaproteobacteria</taxon>
        <taxon>Acetobacterales</taxon>
        <taxon>Acetobacteraceae</taxon>
        <taxon>Rhodovastum</taxon>
    </lineage>
</organism>
<keyword evidence="1 4" id="KW-0808">Transferase</keyword>
<dbReference type="GO" id="GO:0016747">
    <property type="term" value="F:acyltransferase activity, transferring groups other than amino-acyl groups"/>
    <property type="evidence" value="ECO:0007669"/>
    <property type="project" value="InterPro"/>
</dbReference>
<dbReference type="InterPro" id="IPR050832">
    <property type="entry name" value="Bact_Acetyltransf"/>
</dbReference>
<dbReference type="Pfam" id="PF00583">
    <property type="entry name" value="Acetyltransf_1"/>
    <property type="match status" value="2"/>
</dbReference>
<dbReference type="InterPro" id="IPR016181">
    <property type="entry name" value="Acyl_CoA_acyltransferase"/>
</dbReference>
<keyword evidence="2" id="KW-0012">Acyltransferase</keyword>
<evidence type="ECO:0000256" key="1">
    <source>
        <dbReference type="ARBA" id="ARBA00022679"/>
    </source>
</evidence>